<feature type="region of interest" description="Disordered" evidence="1">
    <location>
        <begin position="14"/>
        <end position="37"/>
    </location>
</feature>
<organism evidence="3 4">
    <name type="scientific">Kribbella sandramycini</name>
    <dbReference type="NCBI Taxonomy" id="60450"/>
    <lineage>
        <taxon>Bacteria</taxon>
        <taxon>Bacillati</taxon>
        <taxon>Actinomycetota</taxon>
        <taxon>Actinomycetes</taxon>
        <taxon>Propionibacteriales</taxon>
        <taxon>Kribbellaceae</taxon>
        <taxon>Kribbella</taxon>
    </lineage>
</organism>
<evidence type="ECO:0000313" key="4">
    <source>
        <dbReference type="Proteomes" id="UP000534306"/>
    </source>
</evidence>
<keyword evidence="4" id="KW-1185">Reference proteome</keyword>
<evidence type="ECO:0000313" key="2">
    <source>
        <dbReference type="EMBL" id="MBB6564485.1"/>
    </source>
</evidence>
<feature type="compositionally biased region" description="Polar residues" evidence="1">
    <location>
        <begin position="14"/>
        <end position="27"/>
    </location>
</feature>
<accession>A0A7Y4L0R5</accession>
<sequence length="69" mass="7527">MTYYIAGNTAVENSRTLSQSALPNAPQQPHEEHPQRLSAARARLGAALRAAAARELRMAERLDPSPSCR</sequence>
<reference evidence="3 4" key="1">
    <citation type="submission" date="2020-05" db="EMBL/GenBank/DDBJ databases">
        <title>Genome sequence of Kribbella sandramycini ATCC 39419.</title>
        <authorList>
            <person name="Maclea K.S."/>
            <person name="Fair J.L."/>
        </authorList>
    </citation>
    <scope>NUCLEOTIDE SEQUENCE [LARGE SCALE GENOMIC DNA]</scope>
    <source>
        <strain evidence="3 4">ATCC 39419</strain>
    </source>
</reference>
<protein>
    <submittedName>
        <fullName evidence="3">Uncharacterized protein</fullName>
    </submittedName>
</protein>
<evidence type="ECO:0000256" key="1">
    <source>
        <dbReference type="SAM" id="MobiDB-lite"/>
    </source>
</evidence>
<reference evidence="2 5" key="2">
    <citation type="submission" date="2020-08" db="EMBL/GenBank/DDBJ databases">
        <title>Sequencing the genomes of 1000 actinobacteria strains.</title>
        <authorList>
            <person name="Klenk H.-P."/>
        </authorList>
    </citation>
    <scope>NUCLEOTIDE SEQUENCE [LARGE SCALE GENOMIC DNA]</scope>
    <source>
        <strain evidence="2 5">DSM 15626</strain>
    </source>
</reference>
<dbReference type="Proteomes" id="UP000553957">
    <property type="component" value="Unassembled WGS sequence"/>
</dbReference>
<proteinExistence type="predicted"/>
<dbReference type="Proteomes" id="UP000534306">
    <property type="component" value="Unassembled WGS sequence"/>
</dbReference>
<comment type="caution">
    <text evidence="3">The sequence shown here is derived from an EMBL/GenBank/DDBJ whole genome shotgun (WGS) entry which is preliminary data.</text>
</comment>
<dbReference type="EMBL" id="JABJRC010000004">
    <property type="protein sequence ID" value="NOL42189.1"/>
    <property type="molecule type" value="Genomic_DNA"/>
</dbReference>
<dbReference type="EMBL" id="JACHKF010000001">
    <property type="protein sequence ID" value="MBB6564485.1"/>
    <property type="molecule type" value="Genomic_DNA"/>
</dbReference>
<name>A0A7Y4L0R5_9ACTN</name>
<dbReference type="RefSeq" id="WP_171674701.1">
    <property type="nucleotide sequence ID" value="NZ_BAAAGT010000006.1"/>
</dbReference>
<dbReference type="AlphaFoldDB" id="A0A7Y4L0R5"/>
<evidence type="ECO:0000313" key="3">
    <source>
        <dbReference type="EMBL" id="NOL42189.1"/>
    </source>
</evidence>
<evidence type="ECO:0000313" key="5">
    <source>
        <dbReference type="Proteomes" id="UP000553957"/>
    </source>
</evidence>
<gene>
    <name evidence="2" type="ORF">HNR71_000122</name>
    <name evidence="3" type="ORF">HPO96_18245</name>
</gene>